<dbReference type="InterPro" id="IPR003593">
    <property type="entry name" value="AAA+_ATPase"/>
</dbReference>
<dbReference type="Gene3D" id="3.40.50.300">
    <property type="entry name" value="P-loop containing nucleotide triphosphate hydrolases"/>
    <property type="match status" value="1"/>
</dbReference>
<keyword evidence="3" id="KW-1185">Reference proteome</keyword>
<dbReference type="EMBL" id="JACIEE010000012">
    <property type="protein sequence ID" value="MBB3979583.1"/>
    <property type="molecule type" value="Genomic_DNA"/>
</dbReference>
<dbReference type="AlphaFoldDB" id="A0A7W6DAC0"/>
<feature type="domain" description="AAA+ ATPase" evidence="1">
    <location>
        <begin position="63"/>
        <end position="280"/>
    </location>
</feature>
<dbReference type="Pfam" id="PF13401">
    <property type="entry name" value="AAA_22"/>
    <property type="match status" value="1"/>
</dbReference>
<evidence type="ECO:0000259" key="1">
    <source>
        <dbReference type="SMART" id="SM00382"/>
    </source>
</evidence>
<accession>A0A7W6DAC0</accession>
<gene>
    <name evidence="2" type="ORF">GGQ64_004827</name>
</gene>
<dbReference type="InterPro" id="IPR049945">
    <property type="entry name" value="AAA_22"/>
</dbReference>
<organism evidence="2 3">
    <name type="scientific">Mycoplana azooxidifex</name>
    <dbReference type="NCBI Taxonomy" id="1636188"/>
    <lineage>
        <taxon>Bacteria</taxon>
        <taxon>Pseudomonadati</taxon>
        <taxon>Pseudomonadota</taxon>
        <taxon>Alphaproteobacteria</taxon>
        <taxon>Hyphomicrobiales</taxon>
        <taxon>Rhizobiaceae</taxon>
        <taxon>Mycoplana</taxon>
    </lineage>
</organism>
<sequence length="346" mass="39195">MSDISRNDLARSIMRGRTSQHVLDRAKALEEVAAVYVMSDNDRKMTMELELIVADMLNQHSFEGYAVAVTGPSGSGKSTLVNTSLDEMDEFQPVDDGYGNEVQFCLRVSTPSSCSTKDLGIAILRASGYPLAKPPNEGEIWNVVKNRLRAKMHKVLFLDEFQHALKKPGAKGAEHLANQIKLLMQDKEWPLWLIIAGMPDVMEFVNRDEWQQMDRRTREVPLDALTGSPETIENTKNMIGQLTDAAGLRLSAHTTDEFILRLQHGALWRFGLSIQLTKMSIEVALWDDGNEGTMKHEHFVEGYKRLSRCTRESNVFLSPDWRRITREVSRNGSLTRTFKMAETPRL</sequence>
<dbReference type="Proteomes" id="UP000574761">
    <property type="component" value="Unassembled WGS sequence"/>
</dbReference>
<dbReference type="SMART" id="SM00382">
    <property type="entry name" value="AAA"/>
    <property type="match status" value="1"/>
</dbReference>
<reference evidence="2 3" key="1">
    <citation type="submission" date="2020-08" db="EMBL/GenBank/DDBJ databases">
        <title>Genomic Encyclopedia of Type Strains, Phase IV (KMG-IV): sequencing the most valuable type-strain genomes for metagenomic binning, comparative biology and taxonomic classification.</title>
        <authorList>
            <person name="Goeker M."/>
        </authorList>
    </citation>
    <scope>NUCLEOTIDE SEQUENCE [LARGE SCALE GENOMIC DNA]</scope>
    <source>
        <strain evidence="2 3">DSM 100211</strain>
    </source>
</reference>
<protein>
    <submittedName>
        <fullName evidence="2">ABC-type dipeptide/oligopeptide/nickel transport system ATPase component</fullName>
    </submittedName>
</protein>
<dbReference type="SUPFAM" id="SSF52540">
    <property type="entry name" value="P-loop containing nucleoside triphosphate hydrolases"/>
    <property type="match status" value="1"/>
</dbReference>
<evidence type="ECO:0000313" key="3">
    <source>
        <dbReference type="Proteomes" id="UP000574761"/>
    </source>
</evidence>
<dbReference type="GO" id="GO:0016887">
    <property type="term" value="F:ATP hydrolysis activity"/>
    <property type="evidence" value="ECO:0007669"/>
    <property type="project" value="InterPro"/>
</dbReference>
<name>A0A7W6DAC0_9HYPH</name>
<evidence type="ECO:0000313" key="2">
    <source>
        <dbReference type="EMBL" id="MBB3979583.1"/>
    </source>
</evidence>
<dbReference type="InterPro" id="IPR027417">
    <property type="entry name" value="P-loop_NTPase"/>
</dbReference>
<proteinExistence type="predicted"/>
<comment type="caution">
    <text evidence="2">The sequence shown here is derived from an EMBL/GenBank/DDBJ whole genome shotgun (WGS) entry which is preliminary data.</text>
</comment>
<dbReference type="RefSeq" id="WP_183807816.1">
    <property type="nucleotide sequence ID" value="NZ_JACIEE010000012.1"/>
</dbReference>